<feature type="transmembrane region" description="Helical" evidence="6">
    <location>
        <begin position="225"/>
        <end position="247"/>
    </location>
</feature>
<reference evidence="10" key="2">
    <citation type="submission" date="2015-01" db="EMBL/GenBank/DDBJ databases">
        <title>Evolutionary Origins and Diversification of the Mycorrhizal Mutualists.</title>
        <authorList>
            <consortium name="DOE Joint Genome Institute"/>
            <consortium name="Mycorrhizal Genomics Consortium"/>
            <person name="Kohler A."/>
            <person name="Kuo A."/>
            <person name="Nagy L.G."/>
            <person name="Floudas D."/>
            <person name="Copeland A."/>
            <person name="Barry K.W."/>
            <person name="Cichocki N."/>
            <person name="Veneault-Fourrey C."/>
            <person name="LaButti K."/>
            <person name="Lindquist E.A."/>
            <person name="Lipzen A."/>
            <person name="Lundell T."/>
            <person name="Morin E."/>
            <person name="Murat C."/>
            <person name="Riley R."/>
            <person name="Ohm R."/>
            <person name="Sun H."/>
            <person name="Tunlid A."/>
            <person name="Henrissat B."/>
            <person name="Grigoriev I.V."/>
            <person name="Hibbett D.S."/>
            <person name="Martin F."/>
        </authorList>
    </citation>
    <scope>NUCLEOTIDE SEQUENCE [LARGE SCALE GENOMIC DNA]</scope>
    <source>
        <strain evidence="10">UH-Slu-Lm8-n1</strain>
    </source>
</reference>
<evidence type="ECO:0000259" key="8">
    <source>
        <dbReference type="PROSITE" id="PS50850"/>
    </source>
</evidence>
<keyword evidence="5 6" id="KW-0472">Membrane</keyword>
<dbReference type="HOGENOM" id="CLU_001265_0_6_1"/>
<keyword evidence="3 6" id="KW-0812">Transmembrane</keyword>
<feature type="domain" description="Major facilitator superfamily (MFS) profile" evidence="8">
    <location>
        <begin position="132"/>
        <end position="544"/>
    </location>
</feature>
<evidence type="ECO:0000256" key="1">
    <source>
        <dbReference type="ARBA" id="ARBA00004141"/>
    </source>
</evidence>
<dbReference type="SUPFAM" id="SSF103473">
    <property type="entry name" value="MFS general substrate transporter"/>
    <property type="match status" value="1"/>
</dbReference>
<organism evidence="9 10">
    <name type="scientific">Suillus luteus UH-Slu-Lm8-n1</name>
    <dbReference type="NCBI Taxonomy" id="930992"/>
    <lineage>
        <taxon>Eukaryota</taxon>
        <taxon>Fungi</taxon>
        <taxon>Dikarya</taxon>
        <taxon>Basidiomycota</taxon>
        <taxon>Agaricomycotina</taxon>
        <taxon>Agaricomycetes</taxon>
        <taxon>Agaricomycetidae</taxon>
        <taxon>Boletales</taxon>
        <taxon>Suillineae</taxon>
        <taxon>Suillaceae</taxon>
        <taxon>Suillus</taxon>
    </lineage>
</organism>
<accession>A0A0D0B4W2</accession>
<feature type="transmembrane region" description="Helical" evidence="6">
    <location>
        <begin position="169"/>
        <end position="187"/>
    </location>
</feature>
<dbReference type="InterPro" id="IPR011701">
    <property type="entry name" value="MFS"/>
</dbReference>
<keyword evidence="10" id="KW-1185">Reference proteome</keyword>
<dbReference type="GO" id="GO:0016020">
    <property type="term" value="C:membrane"/>
    <property type="evidence" value="ECO:0007669"/>
    <property type="project" value="UniProtKB-SubCell"/>
</dbReference>
<dbReference type="OrthoDB" id="2985014at2759"/>
<dbReference type="FunFam" id="1.20.1250.20:FF:000013">
    <property type="entry name" value="MFS general substrate transporter"/>
    <property type="match status" value="1"/>
</dbReference>
<feature type="transmembrane region" description="Helical" evidence="6">
    <location>
        <begin position="430"/>
        <end position="448"/>
    </location>
</feature>
<dbReference type="EMBL" id="KN835267">
    <property type="protein sequence ID" value="KIK41492.1"/>
    <property type="molecule type" value="Genomic_DNA"/>
</dbReference>
<reference evidence="9 10" key="1">
    <citation type="submission" date="2014-04" db="EMBL/GenBank/DDBJ databases">
        <authorList>
            <consortium name="DOE Joint Genome Institute"/>
            <person name="Kuo A."/>
            <person name="Ruytinx J."/>
            <person name="Rineau F."/>
            <person name="Colpaert J."/>
            <person name="Kohler A."/>
            <person name="Nagy L.G."/>
            <person name="Floudas D."/>
            <person name="Copeland A."/>
            <person name="Barry K.W."/>
            <person name="Cichocki N."/>
            <person name="Veneault-Fourrey C."/>
            <person name="LaButti K."/>
            <person name="Lindquist E.A."/>
            <person name="Lipzen A."/>
            <person name="Lundell T."/>
            <person name="Morin E."/>
            <person name="Murat C."/>
            <person name="Sun H."/>
            <person name="Tunlid A."/>
            <person name="Henrissat B."/>
            <person name="Grigoriev I.V."/>
            <person name="Hibbett D.S."/>
            <person name="Martin F."/>
            <person name="Nordberg H.P."/>
            <person name="Cantor M.N."/>
            <person name="Hua S.X."/>
        </authorList>
    </citation>
    <scope>NUCLEOTIDE SEQUENCE [LARGE SCALE GENOMIC DNA]</scope>
    <source>
        <strain evidence="9 10">UH-Slu-Lm8-n1</strain>
    </source>
</reference>
<feature type="transmembrane region" description="Helical" evidence="6">
    <location>
        <begin position="293"/>
        <end position="315"/>
    </location>
</feature>
<feature type="transmembrane region" description="Helical" evidence="6">
    <location>
        <begin position="399"/>
        <end position="418"/>
    </location>
</feature>
<feature type="transmembrane region" description="Helical" evidence="6">
    <location>
        <begin position="199"/>
        <end position="219"/>
    </location>
</feature>
<dbReference type="InterPro" id="IPR036259">
    <property type="entry name" value="MFS_trans_sf"/>
</dbReference>
<gene>
    <name evidence="9" type="ORF">CY34DRAFT_806014</name>
</gene>
<keyword evidence="7" id="KW-0732">Signal</keyword>
<name>A0A0D0B4W2_9AGAM</name>
<dbReference type="PROSITE" id="PS50850">
    <property type="entry name" value="MFS"/>
    <property type="match status" value="1"/>
</dbReference>
<feature type="transmembrane region" description="Helical" evidence="6">
    <location>
        <begin position="125"/>
        <end position="145"/>
    </location>
</feature>
<dbReference type="Proteomes" id="UP000054485">
    <property type="component" value="Unassembled WGS sequence"/>
</dbReference>
<evidence type="ECO:0000313" key="10">
    <source>
        <dbReference type="Proteomes" id="UP000054485"/>
    </source>
</evidence>
<feature type="transmembrane region" description="Helical" evidence="6">
    <location>
        <begin position="7"/>
        <end position="25"/>
    </location>
</feature>
<comment type="subcellular location">
    <subcellularLocation>
        <location evidence="1">Membrane</location>
        <topology evidence="1">Multi-pass membrane protein</topology>
    </subcellularLocation>
</comment>
<feature type="signal peptide" evidence="7">
    <location>
        <begin position="1"/>
        <end position="17"/>
    </location>
</feature>
<evidence type="ECO:0000256" key="6">
    <source>
        <dbReference type="SAM" id="Phobius"/>
    </source>
</evidence>
<protein>
    <recommendedName>
        <fullName evidence="8">Major facilitator superfamily (MFS) profile domain-containing protein</fullName>
    </recommendedName>
</protein>
<dbReference type="STRING" id="930992.A0A0D0B4W2"/>
<evidence type="ECO:0000256" key="2">
    <source>
        <dbReference type="ARBA" id="ARBA00022448"/>
    </source>
</evidence>
<keyword evidence="2" id="KW-0813">Transport</keyword>
<evidence type="ECO:0000313" key="9">
    <source>
        <dbReference type="EMBL" id="KIK41492.1"/>
    </source>
</evidence>
<dbReference type="Gene3D" id="1.20.1250.20">
    <property type="entry name" value="MFS general substrate transporter like domains"/>
    <property type="match status" value="2"/>
</dbReference>
<dbReference type="PANTHER" id="PTHR43791">
    <property type="entry name" value="PERMEASE-RELATED"/>
    <property type="match status" value="1"/>
</dbReference>
<keyword evidence="4 6" id="KW-1133">Transmembrane helix</keyword>
<evidence type="ECO:0000256" key="4">
    <source>
        <dbReference type="ARBA" id="ARBA00022989"/>
    </source>
</evidence>
<dbReference type="GO" id="GO:0022857">
    <property type="term" value="F:transmembrane transporter activity"/>
    <property type="evidence" value="ECO:0007669"/>
    <property type="project" value="InterPro"/>
</dbReference>
<evidence type="ECO:0000256" key="7">
    <source>
        <dbReference type="SAM" id="SignalP"/>
    </source>
</evidence>
<feature type="chain" id="PRO_5002207120" description="Major facilitator superfamily (MFS) profile domain-containing protein" evidence="7">
    <location>
        <begin position="18"/>
        <end position="568"/>
    </location>
</feature>
<evidence type="ECO:0000256" key="5">
    <source>
        <dbReference type="ARBA" id="ARBA00023136"/>
    </source>
</evidence>
<sequence length="568" mass="64114">MLCRCPLLLYLFPMATSASFHGWLLSTPRLYETKSNWTVCGQDMAVIYRLFPNTVTMFRYLCSATTMFQRTYEIDPSVITTPTMTSEHSDVVSISPSKEHVVCKELDLDVEFGGTEARNKLERKLLWKLDLCMSMLVLMSILNLIDRNTASAARLRGFVTDLHLEGQQFATVLSIFYVGYIITQIPSNMFLNYIGKPSLYLPACMVIWGLIIALTGNITNFVGALLTRFFLGFVEAAFFPGAVFLISKWYMRGEIGSRLAILYCGNMISNAFGALIASGILADMDGVRAKAAWRWLFYIEGILTVTVAIMAVFVLPDFPMTTKWLTDDERRLALKRMEEDAGVGDQAETENSGFGYGFSLAITDWKVWWFAILAVAQNVAMSFVVYFPTLTTTLGYNPTVSLLLIAPPWVYAVIFIFVWARHSDKTQERFFHMSTSNFIGIIGSLISICTMNTAARYLSLFFVSQSCTAHVLMVTWNSNTFARPPSKRAVCVSLINAFQQLGNIAGSYVWPSIWGPTYRYSYAIVIACNAIVITMTWILRLHLKTLNKKLEKEEQKQGIKEKGFRYVL</sequence>
<dbReference type="InParanoid" id="A0A0D0B4W2"/>
<evidence type="ECO:0000256" key="3">
    <source>
        <dbReference type="ARBA" id="ARBA00022692"/>
    </source>
</evidence>
<feature type="transmembrane region" description="Helical" evidence="6">
    <location>
        <begin position="367"/>
        <end position="387"/>
    </location>
</feature>
<dbReference type="AlphaFoldDB" id="A0A0D0B4W2"/>
<dbReference type="InterPro" id="IPR020846">
    <property type="entry name" value="MFS_dom"/>
</dbReference>
<feature type="transmembrane region" description="Helical" evidence="6">
    <location>
        <begin position="259"/>
        <end position="281"/>
    </location>
</feature>
<feature type="transmembrane region" description="Helical" evidence="6">
    <location>
        <begin position="522"/>
        <end position="543"/>
    </location>
</feature>
<dbReference type="Pfam" id="PF07690">
    <property type="entry name" value="MFS_1"/>
    <property type="match status" value="1"/>
</dbReference>
<dbReference type="PANTHER" id="PTHR43791:SF6">
    <property type="entry name" value="TRANSPORTER, PUTATIVE (AFU_ORTHOLOGUE AFUA_1G16690)-RELATED"/>
    <property type="match status" value="1"/>
</dbReference>
<feature type="transmembrane region" description="Helical" evidence="6">
    <location>
        <begin position="45"/>
        <end position="62"/>
    </location>
</feature>
<dbReference type="FunFam" id="1.20.1250.20:FF:000057">
    <property type="entry name" value="MFS general substrate transporter"/>
    <property type="match status" value="1"/>
</dbReference>
<proteinExistence type="predicted"/>